<feature type="transmembrane region" description="Helical" evidence="9">
    <location>
        <begin position="106"/>
        <end position="122"/>
    </location>
</feature>
<evidence type="ECO:0000256" key="2">
    <source>
        <dbReference type="ARBA" id="ARBA00022654"/>
    </source>
</evidence>
<keyword evidence="3 9" id="KW-0645">Protease</keyword>
<evidence type="ECO:0000256" key="4">
    <source>
        <dbReference type="ARBA" id="ARBA00022692"/>
    </source>
</evidence>
<dbReference type="Proteomes" id="UP000550736">
    <property type="component" value="Unassembled WGS sequence"/>
</dbReference>
<accession>A0A7X9ZJP8</accession>
<dbReference type="Pfam" id="PF04647">
    <property type="entry name" value="AgrB"/>
    <property type="match status" value="1"/>
</dbReference>
<dbReference type="SMART" id="SM00793">
    <property type="entry name" value="AgrB"/>
    <property type="match status" value="1"/>
</dbReference>
<comment type="subcellular location">
    <subcellularLocation>
        <location evidence="9">Cell membrane</location>
        <topology evidence="9">Multi-pass membrane protein</topology>
    </subcellularLocation>
</comment>
<gene>
    <name evidence="9" type="primary">agrB</name>
    <name evidence="11" type="ORF">HHM13_04070</name>
    <name evidence="10" type="ORF">HHM24_04995</name>
</gene>
<keyword evidence="1 9" id="KW-1003">Cell membrane</keyword>
<keyword evidence="7 9" id="KW-0843">Virulence</keyword>
<dbReference type="HAMAP" id="MF_00784">
    <property type="entry name" value="AgrB"/>
    <property type="match status" value="1"/>
</dbReference>
<name>A0A7X9ZJP8_STACP</name>
<evidence type="ECO:0000256" key="7">
    <source>
        <dbReference type="ARBA" id="ARBA00023026"/>
    </source>
</evidence>
<keyword evidence="2 9" id="KW-0673">Quorum sensing</keyword>
<dbReference type="EC" id="3.4.-.-" evidence="9"/>
<dbReference type="RefSeq" id="WP_002436953.1">
    <property type="nucleotide sequence ID" value="NZ_CBCPJN010000005.1"/>
</dbReference>
<organism evidence="11 13">
    <name type="scientific">Staphylococcus capitis</name>
    <dbReference type="NCBI Taxonomy" id="29388"/>
    <lineage>
        <taxon>Bacteria</taxon>
        <taxon>Bacillati</taxon>
        <taxon>Bacillota</taxon>
        <taxon>Bacilli</taxon>
        <taxon>Bacillales</taxon>
        <taxon>Staphylococcaceae</taxon>
        <taxon>Staphylococcus</taxon>
    </lineage>
</organism>
<protein>
    <recommendedName>
        <fullName evidence="9">Accessory gene regulator protein B</fullName>
        <ecNumber evidence="9">3.4.-.-</ecNumber>
    </recommendedName>
</protein>
<feature type="transmembrane region" description="Helical" evidence="9">
    <location>
        <begin position="44"/>
        <end position="69"/>
    </location>
</feature>
<evidence type="ECO:0000256" key="8">
    <source>
        <dbReference type="ARBA" id="ARBA00023136"/>
    </source>
</evidence>
<dbReference type="Proteomes" id="UP000538955">
    <property type="component" value="Unassembled WGS sequence"/>
</dbReference>
<comment type="similarity">
    <text evidence="9">Belongs to the AgrB family.</text>
</comment>
<dbReference type="GO" id="GO:0005886">
    <property type="term" value="C:plasma membrane"/>
    <property type="evidence" value="ECO:0007669"/>
    <property type="project" value="UniProtKB-SubCell"/>
</dbReference>
<keyword evidence="5 9" id="KW-0378">Hydrolase</keyword>
<feature type="transmembrane region" description="Helical" evidence="9">
    <location>
        <begin position="81"/>
        <end position="100"/>
    </location>
</feature>
<dbReference type="GO" id="GO:0006508">
    <property type="term" value="P:proteolysis"/>
    <property type="evidence" value="ECO:0007669"/>
    <property type="project" value="UniProtKB-KW"/>
</dbReference>
<comment type="function">
    <text evidence="9">Essential for the production of a quorum sensing system signal molecule, the autoinducing peptide (AIP). This quorum sensing system is responsible for the regulation of the expression of virulence factor genes. Involved in the proteolytic processing of AgrD, the precursor of AIP.</text>
</comment>
<keyword evidence="8 9" id="KW-0472">Membrane</keyword>
<proteinExistence type="inferred from homology"/>
<evidence type="ECO:0000256" key="6">
    <source>
        <dbReference type="ARBA" id="ARBA00022989"/>
    </source>
</evidence>
<sequence length="188" mass="21882">MNIIDRKIDEFANYLQRKNNLDHIQFLKVRLGMQVVLTNIEKTIIVYGLALIFQTFYYTLLTHLSYFLIRSNAHGAHAKSSLLCHIQNIILFILFPYLIIKFDVKYLILLFLALIGFIIVIKNAPAATKKQPIPKRLLKRKKILSIVLYCFILVVSFVTFEPVNKLILFGEFLESLTLLSIFFPKEDT</sequence>
<keyword evidence="4 9" id="KW-0812">Transmembrane</keyword>
<dbReference type="EMBL" id="JABBMI010000056">
    <property type="protein sequence ID" value="NMK54111.1"/>
    <property type="molecule type" value="Genomic_DNA"/>
</dbReference>
<keyword evidence="12" id="KW-1185">Reference proteome</keyword>
<evidence type="ECO:0000313" key="11">
    <source>
        <dbReference type="EMBL" id="NMK97279.1"/>
    </source>
</evidence>
<comment type="caution">
    <text evidence="11">The sequence shown here is derived from an EMBL/GenBank/DDBJ whole genome shotgun (WGS) entry which is preliminary data.</text>
</comment>
<evidence type="ECO:0000256" key="3">
    <source>
        <dbReference type="ARBA" id="ARBA00022670"/>
    </source>
</evidence>
<evidence type="ECO:0000256" key="9">
    <source>
        <dbReference type="HAMAP-Rule" id="MF_00784"/>
    </source>
</evidence>
<keyword evidence="6 9" id="KW-1133">Transmembrane helix</keyword>
<evidence type="ECO:0000256" key="1">
    <source>
        <dbReference type="ARBA" id="ARBA00022475"/>
    </source>
</evidence>
<evidence type="ECO:0000256" key="5">
    <source>
        <dbReference type="ARBA" id="ARBA00022801"/>
    </source>
</evidence>
<evidence type="ECO:0000313" key="13">
    <source>
        <dbReference type="Proteomes" id="UP000550736"/>
    </source>
</evidence>
<dbReference type="InterPro" id="IPR006741">
    <property type="entry name" value="AgrB"/>
</dbReference>
<reference evidence="12 13" key="1">
    <citation type="submission" date="2020-04" db="EMBL/GenBank/DDBJ databases">
        <title>The Epidemiology and Molecular Characteristics of Linezolid-Resistant Staphylococcus capitis in Huashan Hospital, Shanghai.</title>
        <authorList>
            <person name="Ding L."/>
            <person name="Li P."/>
            <person name="Yang Y."/>
            <person name="Lin D."/>
            <person name="Xu X."/>
        </authorList>
    </citation>
    <scope>NUCLEOTIDE SEQUENCE [LARGE SCALE GENOMIC DNA]</scope>
    <source>
        <strain evidence="11 13">12-86</strain>
        <strain evidence="10 12">17-84</strain>
    </source>
</reference>
<evidence type="ECO:0000313" key="12">
    <source>
        <dbReference type="Proteomes" id="UP000538955"/>
    </source>
</evidence>
<dbReference type="EMBL" id="JABBLX010000007">
    <property type="protein sequence ID" value="NMK97279.1"/>
    <property type="molecule type" value="Genomic_DNA"/>
</dbReference>
<dbReference type="GO" id="GO:0009372">
    <property type="term" value="P:quorum sensing"/>
    <property type="evidence" value="ECO:0007669"/>
    <property type="project" value="UniProtKB-UniRule"/>
</dbReference>
<dbReference type="GO" id="GO:0008233">
    <property type="term" value="F:peptidase activity"/>
    <property type="evidence" value="ECO:0007669"/>
    <property type="project" value="UniProtKB-UniRule"/>
</dbReference>
<feature type="transmembrane region" description="Helical" evidence="9">
    <location>
        <begin position="143"/>
        <end position="160"/>
    </location>
</feature>
<dbReference type="AlphaFoldDB" id="A0A7X9ZJP8"/>
<evidence type="ECO:0000313" key="10">
    <source>
        <dbReference type="EMBL" id="NMK54111.1"/>
    </source>
</evidence>